<dbReference type="AlphaFoldDB" id="A0A366E0Y3"/>
<keyword evidence="2" id="KW-1185">Reference proteome</keyword>
<dbReference type="Proteomes" id="UP000252893">
    <property type="component" value="Unassembled WGS sequence"/>
</dbReference>
<name>A0A366E0Y3_9HYPH</name>
<protein>
    <recommendedName>
        <fullName evidence="3">DNA-binding protein</fullName>
    </recommendedName>
</protein>
<proteinExistence type="predicted"/>
<evidence type="ECO:0000313" key="1">
    <source>
        <dbReference type="EMBL" id="RBO95439.1"/>
    </source>
</evidence>
<reference evidence="1 2" key="1">
    <citation type="submission" date="2018-06" db="EMBL/GenBank/DDBJ databases">
        <title>Genomic Encyclopedia of Type Strains, Phase IV (KMG-IV): sequencing the most valuable type-strain genomes for metagenomic binning, comparative biology and taxonomic classification.</title>
        <authorList>
            <person name="Goeker M."/>
        </authorList>
    </citation>
    <scope>NUCLEOTIDE SEQUENCE [LARGE SCALE GENOMIC DNA]</scope>
    <source>
        <strain evidence="1 2">DSM 25619</strain>
    </source>
</reference>
<accession>A0A366E0Y3</accession>
<comment type="caution">
    <text evidence="1">The sequence shown here is derived from an EMBL/GenBank/DDBJ whole genome shotgun (WGS) entry which is preliminary data.</text>
</comment>
<evidence type="ECO:0008006" key="3">
    <source>
        <dbReference type="Google" id="ProtNLM"/>
    </source>
</evidence>
<gene>
    <name evidence="1" type="ORF">DFR47_1032</name>
</gene>
<organism evidence="1 2">
    <name type="scientific">Pseudochrobactrum asaccharolyticum</name>
    <dbReference type="NCBI Taxonomy" id="354351"/>
    <lineage>
        <taxon>Bacteria</taxon>
        <taxon>Pseudomonadati</taxon>
        <taxon>Pseudomonadota</taxon>
        <taxon>Alphaproteobacteria</taxon>
        <taxon>Hyphomicrobiales</taxon>
        <taxon>Brucellaceae</taxon>
        <taxon>Pseudochrobactrum</taxon>
    </lineage>
</organism>
<sequence>MLVNYEDLRTVKQLVKEAPFLTEQSLRWYIFNAKTNGLASAIIKISNRVYIDRVAFQAWLESYRLQPHN</sequence>
<dbReference type="EMBL" id="QNRH01000003">
    <property type="protein sequence ID" value="RBO95439.1"/>
    <property type="molecule type" value="Genomic_DNA"/>
</dbReference>
<evidence type="ECO:0000313" key="2">
    <source>
        <dbReference type="Proteomes" id="UP000252893"/>
    </source>
</evidence>